<evidence type="ECO:0000313" key="2">
    <source>
        <dbReference type="EMBL" id="QTR54762.1"/>
    </source>
</evidence>
<reference evidence="2" key="1">
    <citation type="submission" date="2021-04" db="EMBL/GenBank/DDBJ databases">
        <title>Genomics, taxonomy and metabolism of representatives of sulfur bacteria of the genus Thiothrix: Thiothrix fructosivorans QT, Thiothrix unzii A1T and three new species, Thiothrix subterranea sp. nov., Thiothrix litoralis sp. nov. and 'Candidatus Thiothrix anitrata' sp. nov.</title>
        <authorList>
            <person name="Ravin N.V."/>
            <person name="Smolyakov D."/>
            <person name="Rudenko T.S."/>
            <person name="Mardanov A.V."/>
            <person name="Beletsky A.V."/>
            <person name="Markov N.D."/>
            <person name="Fomenkov A.I."/>
            <person name="Roberts R.J."/>
            <person name="Karnachuk O.V."/>
            <person name="Novikov A."/>
            <person name="Grabovich M.Y."/>
        </authorList>
    </citation>
    <scope>NUCLEOTIDE SEQUENCE</scope>
    <source>
        <strain evidence="2">A1</strain>
    </source>
</reference>
<keyword evidence="1" id="KW-0472">Membrane</keyword>
<dbReference type="Proteomes" id="UP000672009">
    <property type="component" value="Chromosome"/>
</dbReference>
<protein>
    <submittedName>
        <fullName evidence="2">Uncharacterized protein</fullName>
    </submittedName>
</protein>
<proteinExistence type="predicted"/>
<keyword evidence="1" id="KW-1133">Transmembrane helix</keyword>
<organism evidence="2 3">
    <name type="scientific">Thiothrix unzii</name>
    <dbReference type="NCBI Taxonomy" id="111769"/>
    <lineage>
        <taxon>Bacteria</taxon>
        <taxon>Pseudomonadati</taxon>
        <taxon>Pseudomonadota</taxon>
        <taxon>Gammaproteobacteria</taxon>
        <taxon>Thiotrichales</taxon>
        <taxon>Thiotrichaceae</taxon>
        <taxon>Thiothrix</taxon>
    </lineage>
</organism>
<gene>
    <name evidence="2" type="ORF">J9260_06640</name>
</gene>
<evidence type="ECO:0000313" key="3">
    <source>
        <dbReference type="Proteomes" id="UP000672009"/>
    </source>
</evidence>
<name>A0A975FBG7_9GAMM</name>
<dbReference type="RefSeq" id="WP_210220236.1">
    <property type="nucleotide sequence ID" value="NZ_CP072793.1"/>
</dbReference>
<dbReference type="EMBL" id="CP072793">
    <property type="protein sequence ID" value="QTR54762.1"/>
    <property type="molecule type" value="Genomic_DNA"/>
</dbReference>
<accession>A0A975FBG7</accession>
<feature type="transmembrane region" description="Helical" evidence="1">
    <location>
        <begin position="20"/>
        <end position="39"/>
    </location>
</feature>
<dbReference type="KEGG" id="tun:J9260_06640"/>
<keyword evidence="1" id="KW-0812">Transmembrane</keyword>
<sequence>MYYKLAHVGFYVFTPVGKWLLVIFLLLNFLMPLIVTWAGDMLGMFFQQLSDEIRGFFLKFLPDWMQQ</sequence>
<keyword evidence="3" id="KW-1185">Reference proteome</keyword>
<evidence type="ECO:0000256" key="1">
    <source>
        <dbReference type="SAM" id="Phobius"/>
    </source>
</evidence>
<dbReference type="AlphaFoldDB" id="A0A975FBG7"/>